<comment type="caution">
    <text evidence="2">The sequence shown here is derived from an EMBL/GenBank/DDBJ whole genome shotgun (WGS) entry which is preliminary data.</text>
</comment>
<keyword evidence="3" id="KW-1185">Reference proteome</keyword>
<feature type="compositionally biased region" description="Basic residues" evidence="1">
    <location>
        <begin position="19"/>
        <end position="46"/>
    </location>
</feature>
<accession>A0A5B7FCI6</accession>
<reference evidence="2 3" key="1">
    <citation type="submission" date="2019-05" db="EMBL/GenBank/DDBJ databases">
        <title>Another draft genome of Portunus trituberculatus and its Hox gene families provides insights of decapod evolution.</title>
        <authorList>
            <person name="Jeong J.-H."/>
            <person name="Song I."/>
            <person name="Kim S."/>
            <person name="Choi T."/>
            <person name="Kim D."/>
            <person name="Ryu S."/>
            <person name="Kim W."/>
        </authorList>
    </citation>
    <scope>NUCLEOTIDE SEQUENCE [LARGE SCALE GENOMIC DNA]</scope>
    <source>
        <tissue evidence="2">Muscle</tissue>
    </source>
</reference>
<dbReference type="AlphaFoldDB" id="A0A5B7FCI6"/>
<feature type="compositionally biased region" description="Low complexity" evidence="1">
    <location>
        <begin position="1"/>
        <end position="17"/>
    </location>
</feature>
<gene>
    <name evidence="2" type="ORF">E2C01_036855</name>
</gene>
<dbReference type="Proteomes" id="UP000324222">
    <property type="component" value="Unassembled WGS sequence"/>
</dbReference>
<protein>
    <submittedName>
        <fullName evidence="2">Uncharacterized protein</fullName>
    </submittedName>
</protein>
<organism evidence="2 3">
    <name type="scientific">Portunus trituberculatus</name>
    <name type="common">Swimming crab</name>
    <name type="synonym">Neptunus trituberculatus</name>
    <dbReference type="NCBI Taxonomy" id="210409"/>
    <lineage>
        <taxon>Eukaryota</taxon>
        <taxon>Metazoa</taxon>
        <taxon>Ecdysozoa</taxon>
        <taxon>Arthropoda</taxon>
        <taxon>Crustacea</taxon>
        <taxon>Multicrustacea</taxon>
        <taxon>Malacostraca</taxon>
        <taxon>Eumalacostraca</taxon>
        <taxon>Eucarida</taxon>
        <taxon>Decapoda</taxon>
        <taxon>Pleocyemata</taxon>
        <taxon>Brachyura</taxon>
        <taxon>Eubrachyura</taxon>
        <taxon>Portunoidea</taxon>
        <taxon>Portunidae</taxon>
        <taxon>Portuninae</taxon>
        <taxon>Portunus</taxon>
    </lineage>
</organism>
<feature type="region of interest" description="Disordered" evidence="1">
    <location>
        <begin position="1"/>
        <end position="62"/>
    </location>
</feature>
<dbReference type="EMBL" id="VSRR010005731">
    <property type="protein sequence ID" value="MPC43215.1"/>
    <property type="molecule type" value="Genomic_DNA"/>
</dbReference>
<proteinExistence type="predicted"/>
<evidence type="ECO:0000313" key="3">
    <source>
        <dbReference type="Proteomes" id="UP000324222"/>
    </source>
</evidence>
<name>A0A5B7FCI6_PORTR</name>
<sequence length="74" mass="8623">MTDRFSSLPHSSSSSSPVGRRHGCCRGTWHHHHRHRLNRPSYRRRGQPQPLPPPPPLISRPSHKFDYAAKFMVF</sequence>
<feature type="compositionally biased region" description="Pro residues" evidence="1">
    <location>
        <begin position="49"/>
        <end position="58"/>
    </location>
</feature>
<evidence type="ECO:0000256" key="1">
    <source>
        <dbReference type="SAM" id="MobiDB-lite"/>
    </source>
</evidence>
<evidence type="ECO:0000313" key="2">
    <source>
        <dbReference type="EMBL" id="MPC43215.1"/>
    </source>
</evidence>